<dbReference type="Gene3D" id="3.30.1330.30">
    <property type="match status" value="1"/>
</dbReference>
<dbReference type="Proteomes" id="UP000747542">
    <property type="component" value="Unassembled WGS sequence"/>
</dbReference>
<dbReference type="Gene3D" id="3.40.1280.10">
    <property type="match status" value="1"/>
</dbReference>
<evidence type="ECO:0000313" key="10">
    <source>
        <dbReference type="Proteomes" id="UP000747542"/>
    </source>
</evidence>
<dbReference type="EMBL" id="JAHLQT010033114">
    <property type="protein sequence ID" value="KAG7159423.1"/>
    <property type="molecule type" value="Genomic_DNA"/>
</dbReference>
<comment type="caution">
    <text evidence="9">The sequence shown here is derived from an EMBL/GenBank/DDBJ whole genome shotgun (WGS) entry which is preliminary data.</text>
</comment>
<evidence type="ECO:0000256" key="5">
    <source>
        <dbReference type="ARBA" id="ARBA00023128"/>
    </source>
</evidence>
<dbReference type="InterPro" id="IPR047182">
    <property type="entry name" value="MRM1"/>
</dbReference>
<evidence type="ECO:0000256" key="7">
    <source>
        <dbReference type="SAM" id="MobiDB-lite"/>
    </source>
</evidence>
<gene>
    <name evidence="9" type="primary">MRM1-L1</name>
    <name evidence="9" type="ORF">Hamer_G004048</name>
</gene>
<dbReference type="SUPFAM" id="SSF55315">
    <property type="entry name" value="L30e-like"/>
    <property type="match status" value="1"/>
</dbReference>
<dbReference type="InterPro" id="IPR013123">
    <property type="entry name" value="SpoU_subst-bd"/>
</dbReference>
<reference evidence="9" key="1">
    <citation type="journal article" date="2021" name="Sci. Adv.">
        <title>The American lobster genome reveals insights on longevity, neural, and immune adaptations.</title>
        <authorList>
            <person name="Polinski J.M."/>
            <person name="Zimin A.V."/>
            <person name="Clark K.F."/>
            <person name="Kohn A.B."/>
            <person name="Sadowski N."/>
            <person name="Timp W."/>
            <person name="Ptitsyn A."/>
            <person name="Khanna P."/>
            <person name="Romanova D.Y."/>
            <person name="Williams P."/>
            <person name="Greenwood S.J."/>
            <person name="Moroz L.L."/>
            <person name="Walt D.R."/>
            <person name="Bodnar A.G."/>
        </authorList>
    </citation>
    <scope>NUCLEOTIDE SEQUENCE</scope>
    <source>
        <strain evidence="9">GMGI-L3</strain>
    </source>
</reference>
<organism evidence="9 10">
    <name type="scientific">Homarus americanus</name>
    <name type="common">American lobster</name>
    <dbReference type="NCBI Taxonomy" id="6706"/>
    <lineage>
        <taxon>Eukaryota</taxon>
        <taxon>Metazoa</taxon>
        <taxon>Ecdysozoa</taxon>
        <taxon>Arthropoda</taxon>
        <taxon>Crustacea</taxon>
        <taxon>Multicrustacea</taxon>
        <taxon>Malacostraca</taxon>
        <taxon>Eumalacostraca</taxon>
        <taxon>Eucarida</taxon>
        <taxon>Decapoda</taxon>
        <taxon>Pleocyemata</taxon>
        <taxon>Astacidea</taxon>
        <taxon>Nephropoidea</taxon>
        <taxon>Nephropidae</taxon>
        <taxon>Homarus</taxon>
    </lineage>
</organism>
<evidence type="ECO:0000259" key="8">
    <source>
        <dbReference type="SMART" id="SM00967"/>
    </source>
</evidence>
<keyword evidence="5" id="KW-0496">Mitochondrion</keyword>
<evidence type="ECO:0000256" key="6">
    <source>
        <dbReference type="ARBA" id="ARBA00034881"/>
    </source>
</evidence>
<proteinExistence type="predicted"/>
<keyword evidence="10" id="KW-1185">Reference proteome</keyword>
<keyword evidence="2 9" id="KW-0489">Methyltransferase</keyword>
<dbReference type="AlphaFoldDB" id="A0A8J5JN97"/>
<dbReference type="GO" id="GO:0005739">
    <property type="term" value="C:mitochondrion"/>
    <property type="evidence" value="ECO:0007669"/>
    <property type="project" value="UniProtKB-SubCell"/>
</dbReference>
<dbReference type="Pfam" id="PF08032">
    <property type="entry name" value="SpoU_sub_bind"/>
    <property type="match status" value="1"/>
</dbReference>
<dbReference type="GO" id="GO:0016435">
    <property type="term" value="F:rRNA (guanine) methyltransferase activity"/>
    <property type="evidence" value="ECO:0007669"/>
    <property type="project" value="TreeGrafter"/>
</dbReference>
<feature type="region of interest" description="Disordered" evidence="7">
    <location>
        <begin position="58"/>
        <end position="112"/>
    </location>
</feature>
<comment type="subcellular location">
    <subcellularLocation>
        <location evidence="1">Mitochondrion</location>
    </subcellularLocation>
</comment>
<keyword evidence="3" id="KW-0808">Transferase</keyword>
<dbReference type="InterPro" id="IPR029064">
    <property type="entry name" value="Ribosomal_eL30-like_sf"/>
</dbReference>
<dbReference type="PANTHER" id="PTHR46103">
    <property type="entry name" value="RRNA METHYLTRANSFERASE 1, MITOCHONDRIAL"/>
    <property type="match status" value="1"/>
</dbReference>
<dbReference type="Pfam" id="PF00588">
    <property type="entry name" value="SpoU_methylase"/>
    <property type="match status" value="1"/>
</dbReference>
<name>A0A8J5JN97_HOMAM</name>
<dbReference type="GO" id="GO:0003723">
    <property type="term" value="F:RNA binding"/>
    <property type="evidence" value="ECO:0007669"/>
    <property type="project" value="InterPro"/>
</dbReference>
<feature type="domain" description="RNA 2-O ribose methyltransferase substrate binding" evidence="8">
    <location>
        <begin position="162"/>
        <end position="241"/>
    </location>
</feature>
<feature type="compositionally biased region" description="Basic and acidic residues" evidence="7">
    <location>
        <begin position="102"/>
        <end position="112"/>
    </location>
</feature>
<protein>
    <recommendedName>
        <fullName evidence="6">rRNA methyltransferase 1, mitochondrial</fullName>
    </recommendedName>
</protein>
<dbReference type="SUPFAM" id="SSF75217">
    <property type="entry name" value="alpha/beta knot"/>
    <property type="match status" value="1"/>
</dbReference>
<keyword evidence="4" id="KW-0809">Transit peptide</keyword>
<dbReference type="InterPro" id="IPR029028">
    <property type="entry name" value="Alpha/beta_knot_MTases"/>
</dbReference>
<evidence type="ECO:0000256" key="4">
    <source>
        <dbReference type="ARBA" id="ARBA00022946"/>
    </source>
</evidence>
<dbReference type="InterPro" id="IPR029026">
    <property type="entry name" value="tRNA_m1G_MTases_N"/>
</dbReference>
<dbReference type="PANTHER" id="PTHR46103:SF1">
    <property type="entry name" value="RRNA METHYLTRANSFERASE 1, MITOCHONDRIAL"/>
    <property type="match status" value="1"/>
</dbReference>
<accession>A0A8J5JN97</accession>
<dbReference type="SMART" id="SM00967">
    <property type="entry name" value="SpoU_sub_bind"/>
    <property type="match status" value="1"/>
</dbReference>
<feature type="compositionally biased region" description="Basic and acidic residues" evidence="7">
    <location>
        <begin position="66"/>
        <end position="90"/>
    </location>
</feature>
<dbReference type="InterPro" id="IPR001537">
    <property type="entry name" value="SpoU_MeTrfase"/>
</dbReference>
<evidence type="ECO:0000256" key="2">
    <source>
        <dbReference type="ARBA" id="ARBA00022603"/>
    </source>
</evidence>
<evidence type="ECO:0000256" key="3">
    <source>
        <dbReference type="ARBA" id="ARBA00022679"/>
    </source>
</evidence>
<sequence length="367" mass="42663">MFSKIFIRHASHKVYRLPPVKFRYANDIPSSTNKQAGELPRITSPVVTEKAEKTYRNIQNKSGWQNDKRKYYPNSSDDKPNNKVRSERINDNNNKYNDLDSENTKHYNPDKYFNHERKRSSQLNMKYANRHHTTDKILHLSKREMRNGKNNNKLNFEPVGELIYGVFPVLLALRAQRRKFHNIFYKKGNEDKNNKIQEILETGKKHSIKIHGLGGSEFKLIFKGDQAHQGICCDVSHLLFENLNTENFYHTMKPGESMNLNKTKENELVEHQPESSPGEDQERPHQLWLYLDRIQDPMNFGAVIRSAYFTGVDKVFTPMEHSCRISGVVSKASAGVAEVLPVYQVDDPVTFFSKLSDVMKEQEFPKT</sequence>
<evidence type="ECO:0000256" key="1">
    <source>
        <dbReference type="ARBA" id="ARBA00004173"/>
    </source>
</evidence>
<evidence type="ECO:0000313" key="9">
    <source>
        <dbReference type="EMBL" id="KAG7159423.1"/>
    </source>
</evidence>